<dbReference type="Gene3D" id="3.60.15.10">
    <property type="entry name" value="Ribonuclease Z/Hydroxyacylglutathione hydrolase-like"/>
    <property type="match status" value="1"/>
</dbReference>
<dbReference type="EMBL" id="QYTW02000013">
    <property type="protein sequence ID" value="RST59124.1"/>
    <property type="molecule type" value="Genomic_DNA"/>
</dbReference>
<dbReference type="SUPFAM" id="SSF56281">
    <property type="entry name" value="Metallo-hydrolase/oxidoreductase"/>
    <property type="match status" value="1"/>
</dbReference>
<dbReference type="InterPro" id="IPR052159">
    <property type="entry name" value="Competence_DNA_uptake"/>
</dbReference>
<name>A0A429X6U1_SIMTE</name>
<sequence>MTMRIKSLPAHDGDCFIISFGKDGDIKNIIVDGGRRKPVLRRLKEEIELIKRKKQNVDLLIVTHIDEDHIQGILKLFEDNQIDKSIFKNVWFNSKENLTSFFEGKEKEDTRLIIEDKTDGNISYRQGISFGKMLHNLGFSNQELILAGREFEIGDAVIKVLSPNEQSLKKLHTEWEKAFLNEATKGENIASKDDRDYEKSIEDLVKNTFKEDTDVINGSSIAFSIEYEGKKLLMLADSFPSIVVKNLQKLYPEEHERKFDLIKISHHGSKFNTSDDFLNSIKCERYIVSTNGKTHGFPNKETLAKIIFFNYKGNTSKTYLYFNYPDIFEQVFCEDEMKNYNFQCLHMGINKEDFLEV</sequence>
<evidence type="ECO:0000313" key="3">
    <source>
        <dbReference type="Proteomes" id="UP000287296"/>
    </source>
</evidence>
<keyword evidence="2" id="KW-0378">Hydrolase</keyword>
<dbReference type="AlphaFoldDB" id="A0A429X6U1"/>
<dbReference type="PANTHER" id="PTHR30619">
    <property type="entry name" value="DNA INTERNALIZATION/COMPETENCE PROTEIN COMEC/REC2"/>
    <property type="match status" value="1"/>
</dbReference>
<comment type="caution">
    <text evidence="2">The sequence shown here is derived from an EMBL/GenBank/DDBJ whole genome shotgun (WGS) entry which is preliminary data.</text>
</comment>
<gene>
    <name evidence="2" type="ORF">D5F11_013405</name>
</gene>
<dbReference type="GO" id="GO:0016787">
    <property type="term" value="F:hydrolase activity"/>
    <property type="evidence" value="ECO:0007669"/>
    <property type="project" value="UniProtKB-KW"/>
</dbReference>
<reference evidence="2 3" key="1">
    <citation type="submission" date="2018-12" db="EMBL/GenBank/DDBJ databases">
        <authorList>
            <person name="Sun L."/>
            <person name="Chen Z."/>
        </authorList>
    </citation>
    <scope>NUCLEOTIDE SEQUENCE [LARGE SCALE GENOMIC DNA]</scope>
    <source>
        <strain evidence="2 3">LMG 29736</strain>
    </source>
</reference>
<dbReference type="OrthoDB" id="9783680at2"/>
<dbReference type="InterPro" id="IPR001279">
    <property type="entry name" value="Metallo-B-lactamas"/>
</dbReference>
<evidence type="ECO:0000259" key="1">
    <source>
        <dbReference type="Pfam" id="PF00753"/>
    </source>
</evidence>
<organism evidence="2 3">
    <name type="scientific">Siminovitchia terrae</name>
    <name type="common">Bacillus terrae</name>
    <dbReference type="NCBI Taxonomy" id="1914933"/>
    <lineage>
        <taxon>Bacteria</taxon>
        <taxon>Bacillati</taxon>
        <taxon>Bacillota</taxon>
        <taxon>Bacilli</taxon>
        <taxon>Bacillales</taxon>
        <taxon>Bacillaceae</taxon>
        <taxon>Siminovitchia</taxon>
    </lineage>
</organism>
<accession>A0A429X6U1</accession>
<feature type="domain" description="Metallo-beta-lactamase" evidence="1">
    <location>
        <begin position="24"/>
        <end position="109"/>
    </location>
</feature>
<protein>
    <submittedName>
        <fullName evidence="2">MBL fold metallo-hydrolase</fullName>
    </submittedName>
</protein>
<dbReference type="PANTHER" id="PTHR30619:SF1">
    <property type="entry name" value="RECOMBINATION PROTEIN 2"/>
    <property type="match status" value="1"/>
</dbReference>
<proteinExistence type="predicted"/>
<evidence type="ECO:0000313" key="2">
    <source>
        <dbReference type="EMBL" id="RST59124.1"/>
    </source>
</evidence>
<dbReference type="Proteomes" id="UP000287296">
    <property type="component" value="Unassembled WGS sequence"/>
</dbReference>
<dbReference type="InterPro" id="IPR036866">
    <property type="entry name" value="RibonucZ/Hydroxyglut_hydro"/>
</dbReference>
<dbReference type="Pfam" id="PF00753">
    <property type="entry name" value="Lactamase_B"/>
    <property type="match status" value="1"/>
</dbReference>